<dbReference type="NCBIfam" id="TIGR00539">
    <property type="entry name" value="hemN_rel"/>
    <property type="match status" value="1"/>
</dbReference>
<dbReference type="InterPro" id="IPR013785">
    <property type="entry name" value="Aldolase_TIM"/>
</dbReference>
<keyword evidence="5 9" id="KW-0479">Metal-binding</keyword>
<keyword evidence="8 9" id="KW-0143">Chaperone</keyword>
<dbReference type="SFLD" id="SFLDG01082">
    <property type="entry name" value="B12-binding_domain_containing"/>
    <property type="match status" value="1"/>
</dbReference>
<comment type="subcellular location">
    <subcellularLocation>
        <location evidence="9">Cytoplasm</location>
    </subcellularLocation>
</comment>
<keyword evidence="9" id="KW-0963">Cytoplasm</keyword>
<dbReference type="RefSeq" id="WP_154527207.1">
    <property type="nucleotide sequence ID" value="NZ_VULZ01000017.1"/>
</dbReference>
<comment type="function">
    <text evidence="9">Probably acts as a heme chaperone, transferring heme to an unknown acceptor. Binds one molecule of heme per monomer, possibly covalently. Binds 1 [4Fe-4S] cluster. The cluster is coordinated with 3 cysteines and an exchangeable S-adenosyl-L-methionine.</text>
</comment>
<evidence type="ECO:0000256" key="4">
    <source>
        <dbReference type="ARBA" id="ARBA00022691"/>
    </source>
</evidence>
<dbReference type="AlphaFoldDB" id="A0A6L5XAU6"/>
<evidence type="ECO:0000256" key="7">
    <source>
        <dbReference type="ARBA" id="ARBA00023014"/>
    </source>
</evidence>
<keyword evidence="6 9" id="KW-0408">Iron</keyword>
<keyword evidence="4 9" id="KW-0949">S-adenosyl-L-methionine</keyword>
<dbReference type="SFLD" id="SFLDF00288">
    <property type="entry name" value="HemN-like__clustered_with_nucl"/>
    <property type="match status" value="1"/>
</dbReference>
<reference evidence="11 12" key="1">
    <citation type="submission" date="2019-08" db="EMBL/GenBank/DDBJ databases">
        <title>In-depth cultivation of the pig gut microbiome towards novel bacterial diversity and tailored functional studies.</title>
        <authorList>
            <person name="Wylensek D."/>
            <person name="Hitch T.C.A."/>
            <person name="Clavel T."/>
        </authorList>
    </citation>
    <scope>NUCLEOTIDE SEQUENCE [LARGE SCALE GENOMIC DNA]</scope>
    <source>
        <strain evidence="11 12">Oil+RF-744-WCA-WT-11</strain>
    </source>
</reference>
<comment type="similarity">
    <text evidence="1">Belongs to the anaerobic coproporphyrinogen-III oxidase family. HemW subfamily.</text>
</comment>
<dbReference type="Pfam" id="PF04055">
    <property type="entry name" value="Radical_SAM"/>
    <property type="match status" value="1"/>
</dbReference>
<dbReference type="InterPro" id="IPR058240">
    <property type="entry name" value="rSAM_sf"/>
</dbReference>
<dbReference type="GO" id="GO:0046872">
    <property type="term" value="F:metal ion binding"/>
    <property type="evidence" value="ECO:0007669"/>
    <property type="project" value="UniProtKB-UniRule"/>
</dbReference>
<dbReference type="EMBL" id="VULZ01000017">
    <property type="protein sequence ID" value="MSS15894.1"/>
    <property type="molecule type" value="Genomic_DNA"/>
</dbReference>
<dbReference type="SFLD" id="SFLDG01065">
    <property type="entry name" value="anaerobic_coproporphyrinogen-I"/>
    <property type="match status" value="1"/>
</dbReference>
<dbReference type="InterPro" id="IPR034505">
    <property type="entry name" value="Coproporphyrinogen-III_oxidase"/>
</dbReference>
<name>A0A6L5XAU6_9FIRM</name>
<dbReference type="SFLD" id="SFLDS00029">
    <property type="entry name" value="Radical_SAM"/>
    <property type="match status" value="1"/>
</dbReference>
<evidence type="ECO:0000256" key="9">
    <source>
        <dbReference type="RuleBase" id="RU364116"/>
    </source>
</evidence>
<dbReference type="InterPro" id="IPR006638">
    <property type="entry name" value="Elp3/MiaA/NifB-like_rSAM"/>
</dbReference>
<dbReference type="InterPro" id="IPR010723">
    <property type="entry name" value="HemN_C"/>
</dbReference>
<dbReference type="GO" id="GO:0051539">
    <property type="term" value="F:4 iron, 4 sulfur cluster binding"/>
    <property type="evidence" value="ECO:0007669"/>
    <property type="project" value="UniProtKB-UniRule"/>
</dbReference>
<keyword evidence="12" id="KW-1185">Reference proteome</keyword>
<dbReference type="Pfam" id="PF06969">
    <property type="entry name" value="HemN_C"/>
    <property type="match status" value="1"/>
</dbReference>
<evidence type="ECO:0000256" key="5">
    <source>
        <dbReference type="ARBA" id="ARBA00022723"/>
    </source>
</evidence>
<dbReference type="InterPro" id="IPR004559">
    <property type="entry name" value="HemW-like"/>
</dbReference>
<keyword evidence="9" id="KW-0004">4Fe-4S</keyword>
<accession>A0A6L5XAU6</accession>
<dbReference type="CDD" id="cd01335">
    <property type="entry name" value="Radical_SAM"/>
    <property type="match status" value="1"/>
</dbReference>
<evidence type="ECO:0000313" key="12">
    <source>
        <dbReference type="Proteomes" id="UP000481852"/>
    </source>
</evidence>
<evidence type="ECO:0000256" key="1">
    <source>
        <dbReference type="ARBA" id="ARBA00006100"/>
    </source>
</evidence>
<proteinExistence type="inferred from homology"/>
<dbReference type="PANTHER" id="PTHR13932:SF5">
    <property type="entry name" value="RADICAL S-ADENOSYL METHIONINE DOMAIN-CONTAINING PROTEIN 1, MITOCHONDRIAL"/>
    <property type="match status" value="1"/>
</dbReference>
<keyword evidence="3 9" id="KW-0349">Heme</keyword>
<evidence type="ECO:0000259" key="10">
    <source>
        <dbReference type="PROSITE" id="PS51918"/>
    </source>
</evidence>
<comment type="caution">
    <text evidence="11">The sequence shown here is derived from an EMBL/GenBank/DDBJ whole genome shotgun (WGS) entry which is preliminary data.</text>
</comment>
<dbReference type="GO" id="GO:0005737">
    <property type="term" value="C:cytoplasm"/>
    <property type="evidence" value="ECO:0007669"/>
    <property type="project" value="UniProtKB-SubCell"/>
</dbReference>
<sequence>MTQPSRISAGLYLHIPFCVSRCLYCDFLSTTLGSEMQSRYFSVLRREILHAASLGFGKKYRILSVFFGGGTPSLPDAMLIADILDTIRSCFELAPDAEITLECNPGTLNDEKLHMYRKAGINRLSIGLQSADNKLLKSLGRIHDFETFRREYTAARDAGFQNISVDLMYDLPGQSRVQFRDTLRQVLSLPDPPQHLSAYSLIIEPGTPFWERYHEDAERKALGDCPLFLPSEDEEAGMLSDLKSILSGTSFHRYEISNWTLNGFESVHNKGYWERRPYLGFGLGASSQADHMRWKNTSDLNEYLSCSFARKESTHLSRSNEMEETMFLGLREMKGVTRQHFQEQFGVSMDEVYGRVLSNLTELHLLSDDGSAVRLTDRGISISNVVLAEFLLD</sequence>
<dbReference type="SFLD" id="SFLDF00562">
    <property type="entry name" value="HemN-like__clustered_with_heat"/>
    <property type="match status" value="1"/>
</dbReference>
<evidence type="ECO:0000256" key="3">
    <source>
        <dbReference type="ARBA" id="ARBA00022617"/>
    </source>
</evidence>
<dbReference type="SUPFAM" id="SSF102114">
    <property type="entry name" value="Radical SAM enzymes"/>
    <property type="match status" value="1"/>
</dbReference>
<evidence type="ECO:0000256" key="2">
    <source>
        <dbReference type="ARBA" id="ARBA00017228"/>
    </source>
</evidence>
<dbReference type="Gene3D" id="3.20.20.70">
    <property type="entry name" value="Aldolase class I"/>
    <property type="match status" value="1"/>
</dbReference>
<protein>
    <recommendedName>
        <fullName evidence="2 9">Heme chaperone HemW</fullName>
    </recommendedName>
</protein>
<dbReference type="PROSITE" id="PS51918">
    <property type="entry name" value="RADICAL_SAM"/>
    <property type="match status" value="1"/>
</dbReference>
<dbReference type="GO" id="GO:0006779">
    <property type="term" value="P:porphyrin-containing compound biosynthetic process"/>
    <property type="evidence" value="ECO:0007669"/>
    <property type="project" value="InterPro"/>
</dbReference>
<organism evidence="11 12">
    <name type="scientific">Porcincola intestinalis</name>
    <dbReference type="NCBI Taxonomy" id="2606632"/>
    <lineage>
        <taxon>Bacteria</taxon>
        <taxon>Bacillati</taxon>
        <taxon>Bacillota</taxon>
        <taxon>Clostridia</taxon>
        <taxon>Lachnospirales</taxon>
        <taxon>Lachnospiraceae</taxon>
        <taxon>Porcincola</taxon>
    </lineage>
</organism>
<evidence type="ECO:0000256" key="8">
    <source>
        <dbReference type="ARBA" id="ARBA00023186"/>
    </source>
</evidence>
<dbReference type="Proteomes" id="UP000481852">
    <property type="component" value="Unassembled WGS sequence"/>
</dbReference>
<evidence type="ECO:0000313" key="11">
    <source>
        <dbReference type="EMBL" id="MSS15894.1"/>
    </source>
</evidence>
<keyword evidence="7 9" id="KW-0411">Iron-sulfur</keyword>
<dbReference type="SMART" id="SM00729">
    <property type="entry name" value="Elp3"/>
    <property type="match status" value="1"/>
</dbReference>
<evidence type="ECO:0000256" key="6">
    <source>
        <dbReference type="ARBA" id="ARBA00023004"/>
    </source>
</evidence>
<dbReference type="InterPro" id="IPR007197">
    <property type="entry name" value="rSAM"/>
</dbReference>
<feature type="domain" description="Radical SAM core" evidence="10">
    <location>
        <begin position="3"/>
        <end position="249"/>
    </location>
</feature>
<dbReference type="PANTHER" id="PTHR13932">
    <property type="entry name" value="COPROPORPHYRINIGEN III OXIDASE"/>
    <property type="match status" value="1"/>
</dbReference>
<gene>
    <name evidence="11" type="primary">hemW</name>
    <name evidence="11" type="ORF">FYJ35_12790</name>
</gene>
<dbReference type="GO" id="GO:0004109">
    <property type="term" value="F:coproporphyrinogen oxidase activity"/>
    <property type="evidence" value="ECO:0007669"/>
    <property type="project" value="InterPro"/>
</dbReference>